<dbReference type="Pfam" id="PF00884">
    <property type="entry name" value="Sulfatase"/>
    <property type="match status" value="1"/>
</dbReference>
<dbReference type="GO" id="GO:0004423">
    <property type="term" value="F:iduronate-2-sulfatase activity"/>
    <property type="evidence" value="ECO:0007669"/>
    <property type="project" value="InterPro"/>
</dbReference>
<keyword evidence="5 9" id="KW-0378">Hydrolase</keyword>
<dbReference type="Proteomes" id="UP000319852">
    <property type="component" value="Chromosome"/>
</dbReference>
<evidence type="ECO:0000256" key="6">
    <source>
        <dbReference type="ARBA" id="ARBA00022837"/>
    </source>
</evidence>
<dbReference type="PANTHER" id="PTHR45953">
    <property type="entry name" value="IDURONATE 2-SULFATASE"/>
    <property type="match status" value="1"/>
</dbReference>
<evidence type="ECO:0000313" key="10">
    <source>
        <dbReference type="Proteomes" id="UP000319852"/>
    </source>
</evidence>
<dbReference type="InterPro" id="IPR017850">
    <property type="entry name" value="Alkaline_phosphatase_core_sf"/>
</dbReference>
<evidence type="ECO:0000256" key="7">
    <source>
        <dbReference type="SAM" id="MobiDB-lite"/>
    </source>
</evidence>
<dbReference type="AlphaFoldDB" id="A0A517N180"/>
<protein>
    <submittedName>
        <fullName evidence="9">Arylsulfatase</fullName>
        <ecNumber evidence="9">3.1.6.1</ecNumber>
    </submittedName>
</protein>
<proteinExistence type="inferred from homology"/>
<dbReference type="PROSITE" id="PS00523">
    <property type="entry name" value="SULFATASE_1"/>
    <property type="match status" value="1"/>
</dbReference>
<dbReference type="GO" id="GO:0005737">
    <property type="term" value="C:cytoplasm"/>
    <property type="evidence" value="ECO:0007669"/>
    <property type="project" value="TreeGrafter"/>
</dbReference>
<reference evidence="9 10" key="1">
    <citation type="submission" date="2019-02" db="EMBL/GenBank/DDBJ databases">
        <title>Deep-cultivation of Planctomycetes and their phenomic and genomic characterization uncovers novel biology.</title>
        <authorList>
            <person name="Wiegand S."/>
            <person name="Jogler M."/>
            <person name="Boedeker C."/>
            <person name="Pinto D."/>
            <person name="Vollmers J."/>
            <person name="Rivas-Marin E."/>
            <person name="Kohn T."/>
            <person name="Peeters S.H."/>
            <person name="Heuer A."/>
            <person name="Rast P."/>
            <person name="Oberbeckmann S."/>
            <person name="Bunk B."/>
            <person name="Jeske O."/>
            <person name="Meyerdierks A."/>
            <person name="Storesund J.E."/>
            <person name="Kallscheuer N."/>
            <person name="Luecker S."/>
            <person name="Lage O.M."/>
            <person name="Pohl T."/>
            <person name="Merkel B.J."/>
            <person name="Hornburger P."/>
            <person name="Mueller R.-W."/>
            <person name="Bruemmer F."/>
            <person name="Labrenz M."/>
            <person name="Spormann A.M."/>
            <person name="Op den Camp H."/>
            <person name="Overmann J."/>
            <person name="Amann R."/>
            <person name="Jetten M.S.M."/>
            <person name="Mascher T."/>
            <person name="Medema M.H."/>
            <person name="Devos D.P."/>
            <person name="Kaster A.-K."/>
            <person name="Ovreas L."/>
            <person name="Rohde M."/>
            <person name="Galperin M.Y."/>
            <person name="Jogler C."/>
        </authorList>
    </citation>
    <scope>NUCLEOTIDE SEQUENCE [LARGE SCALE GENOMIC DNA]</scope>
    <source>
        <strain evidence="9 10">HG15A2</strain>
    </source>
</reference>
<dbReference type="EC" id="3.1.6.1" evidence="9"/>
<feature type="domain" description="Sulfatase N-terminal" evidence="8">
    <location>
        <begin position="34"/>
        <end position="388"/>
    </location>
</feature>
<evidence type="ECO:0000256" key="3">
    <source>
        <dbReference type="ARBA" id="ARBA00022723"/>
    </source>
</evidence>
<dbReference type="RefSeq" id="WP_145062680.1">
    <property type="nucleotide sequence ID" value="NZ_CP036263.1"/>
</dbReference>
<sequence length="499" mass="55931">MVKLIFGLLVVLSVNWNARLLAETTATATPKRLNVLFLIADDLRPELGCYGNTVIKSPHIDRLAERSLVFNRAYCQQAVCSPSRTSVLTGTRPDTSRVWDLRTHFREALPLVVTLPQLFKEHGYECAGLGKIYHGGLGDAPSWSVAAGAFSTPRKNRTRRKNSLAATNNNVPREWANRLTQTNRGQAFRATDDPPNGGGEGKLADEAIAALRQFKASGKPFFLGVGFHKPHLPFSVPKHYWDLYNPEQIPPAPNPFLPSDAPSYALVEKNEMWNYSGVPDVKDLPEYYTKQLKHGYYAAVSYMDAQLGRVLEELDALDLREDTIVILWGDHGWKLGEHNRWCKHSNVEDDARAPLIISAPGTKGGGKKTDALVEFVDIYPTLAELADIPLPEHLEGTSVKPLLKNPKRSWKSAAFSQYPRTVQGKRLMGYSMRTNRYRFTRWVDRKDHTKVDAVELYDHQTDPQENTNIADDPAHATLVDELTQQWLAGWQGALPVSSK</sequence>
<keyword evidence="6" id="KW-0106">Calcium</keyword>
<organism evidence="9 10">
    <name type="scientific">Adhaeretor mobilis</name>
    <dbReference type="NCBI Taxonomy" id="1930276"/>
    <lineage>
        <taxon>Bacteria</taxon>
        <taxon>Pseudomonadati</taxon>
        <taxon>Planctomycetota</taxon>
        <taxon>Planctomycetia</taxon>
        <taxon>Pirellulales</taxon>
        <taxon>Lacipirellulaceae</taxon>
        <taxon>Adhaeretor</taxon>
    </lineage>
</organism>
<keyword evidence="4" id="KW-0732">Signal</keyword>
<evidence type="ECO:0000256" key="5">
    <source>
        <dbReference type="ARBA" id="ARBA00022801"/>
    </source>
</evidence>
<comment type="cofactor">
    <cofactor evidence="1">
        <name>Ca(2+)</name>
        <dbReference type="ChEBI" id="CHEBI:29108"/>
    </cofactor>
</comment>
<dbReference type="GO" id="GO:0046872">
    <property type="term" value="F:metal ion binding"/>
    <property type="evidence" value="ECO:0007669"/>
    <property type="project" value="UniProtKB-KW"/>
</dbReference>
<gene>
    <name evidence="9" type="ORF">HG15A2_42330</name>
</gene>
<accession>A0A517N180</accession>
<dbReference type="GO" id="GO:0004065">
    <property type="term" value="F:arylsulfatase activity"/>
    <property type="evidence" value="ECO:0007669"/>
    <property type="project" value="UniProtKB-EC"/>
</dbReference>
<dbReference type="Gene3D" id="3.40.720.10">
    <property type="entry name" value="Alkaline Phosphatase, subunit A"/>
    <property type="match status" value="1"/>
</dbReference>
<dbReference type="InterPro" id="IPR000917">
    <property type="entry name" value="Sulfatase_N"/>
</dbReference>
<evidence type="ECO:0000259" key="8">
    <source>
        <dbReference type="Pfam" id="PF00884"/>
    </source>
</evidence>
<evidence type="ECO:0000256" key="2">
    <source>
        <dbReference type="ARBA" id="ARBA00008779"/>
    </source>
</evidence>
<dbReference type="EMBL" id="CP036263">
    <property type="protein sequence ID" value="QDT00891.1"/>
    <property type="molecule type" value="Genomic_DNA"/>
</dbReference>
<feature type="region of interest" description="Disordered" evidence="7">
    <location>
        <begin position="180"/>
        <end position="201"/>
    </location>
</feature>
<comment type="similarity">
    <text evidence="2">Belongs to the sulfatase family.</text>
</comment>
<evidence type="ECO:0000256" key="1">
    <source>
        <dbReference type="ARBA" id="ARBA00001913"/>
    </source>
</evidence>
<dbReference type="KEGG" id="amob:HG15A2_42330"/>
<dbReference type="InterPro" id="IPR035874">
    <property type="entry name" value="IDS"/>
</dbReference>
<evidence type="ECO:0000313" key="9">
    <source>
        <dbReference type="EMBL" id="QDT00891.1"/>
    </source>
</evidence>
<dbReference type="OrthoDB" id="9782218at2"/>
<dbReference type="CDD" id="cd16030">
    <property type="entry name" value="iduronate-2-sulfatase"/>
    <property type="match status" value="1"/>
</dbReference>
<dbReference type="SUPFAM" id="SSF53649">
    <property type="entry name" value="Alkaline phosphatase-like"/>
    <property type="match status" value="1"/>
</dbReference>
<dbReference type="PANTHER" id="PTHR45953:SF1">
    <property type="entry name" value="IDURONATE 2-SULFATASE"/>
    <property type="match status" value="1"/>
</dbReference>
<keyword evidence="10" id="KW-1185">Reference proteome</keyword>
<evidence type="ECO:0000256" key="4">
    <source>
        <dbReference type="ARBA" id="ARBA00022729"/>
    </source>
</evidence>
<keyword evidence="3" id="KW-0479">Metal-binding</keyword>
<dbReference type="InterPro" id="IPR024607">
    <property type="entry name" value="Sulfatase_CS"/>
</dbReference>
<name>A0A517N180_9BACT</name>